<proteinExistence type="inferred from homology"/>
<accession>A0ABP0MWT9</accession>
<sequence>MSLNERVVPLRRLQMQNLYHLRWLRSSMLASQMRHLSTLPAPALAGLRVLELASVLAGPSVGQFFAELGADVIKVENRKTGGDVTRSWRLRGDDPSKPSSYFACCNLGKRSIALDAQTPKGQDLCRRLAATSDVVLASYKPSDAEKLGMDAQRLRAKHPQLIYAQITGYGLKDPRVGYDAVVQAESGFTFMNGSPGEAGRPTKMPVALVDLLAAHQLKEAVLLALLQRERTGEGAHVHVSLMAAALSSLANQATGYLIAGQVPQRMGSDHPSICPYGTDFLDQDGLPIILAVGSDAQFRSLCEVLKRSELADCPRFASNAERVANRQELLSLLASAIAETKRDELLLELRRRKVPAGAIADMATVFQSDQAQAMVLRDGNSLGLRQVAWDGHQRKKLKTLPGFGEHSIEILTEDLLLSKDEVQELVENGVVATHGTS</sequence>
<keyword evidence="4" id="KW-1185">Reference proteome</keyword>
<dbReference type="InterPro" id="IPR044855">
    <property type="entry name" value="CoA-Trfase_III_dom3_sf"/>
</dbReference>
<evidence type="ECO:0000256" key="1">
    <source>
        <dbReference type="ARBA" id="ARBA00008383"/>
    </source>
</evidence>
<dbReference type="InterPro" id="IPR023606">
    <property type="entry name" value="CoA-Trfase_III_dom_1_sf"/>
</dbReference>
<name>A0ABP0MWT9_9DINO</name>
<dbReference type="Proteomes" id="UP001642484">
    <property type="component" value="Unassembled WGS sequence"/>
</dbReference>
<dbReference type="Gene3D" id="3.40.50.10540">
    <property type="entry name" value="Crotonobetainyl-coa:carnitine coa-transferase, domain 1"/>
    <property type="match status" value="1"/>
</dbReference>
<dbReference type="InterPro" id="IPR003673">
    <property type="entry name" value="CoA-Trfase_fam_III"/>
</dbReference>
<protein>
    <submittedName>
        <fullName evidence="3">Uncharacterized protein</fullName>
    </submittedName>
</protein>
<comment type="caution">
    <text evidence="3">The sequence shown here is derived from an EMBL/GenBank/DDBJ whole genome shotgun (WGS) entry which is preliminary data.</text>
</comment>
<organism evidence="3 4">
    <name type="scientific">Durusdinium trenchii</name>
    <dbReference type="NCBI Taxonomy" id="1381693"/>
    <lineage>
        <taxon>Eukaryota</taxon>
        <taxon>Sar</taxon>
        <taxon>Alveolata</taxon>
        <taxon>Dinophyceae</taxon>
        <taxon>Suessiales</taxon>
        <taxon>Symbiodiniaceae</taxon>
        <taxon>Durusdinium</taxon>
    </lineage>
</organism>
<dbReference type="PANTHER" id="PTHR48207">
    <property type="entry name" value="SUCCINATE--HYDROXYMETHYLGLUTARATE COA-TRANSFERASE"/>
    <property type="match status" value="1"/>
</dbReference>
<evidence type="ECO:0000313" key="3">
    <source>
        <dbReference type="EMBL" id="CAK9054500.1"/>
    </source>
</evidence>
<dbReference type="SUPFAM" id="SSF89796">
    <property type="entry name" value="CoA-transferase family III (CaiB/BaiF)"/>
    <property type="match status" value="1"/>
</dbReference>
<dbReference type="PANTHER" id="PTHR48207:SF3">
    <property type="entry name" value="SUCCINATE--HYDROXYMETHYLGLUTARATE COA-TRANSFERASE"/>
    <property type="match status" value="1"/>
</dbReference>
<evidence type="ECO:0000313" key="4">
    <source>
        <dbReference type="Proteomes" id="UP001642484"/>
    </source>
</evidence>
<dbReference type="Gene3D" id="3.30.1540.10">
    <property type="entry name" value="formyl-coa transferase, domain 3"/>
    <property type="match status" value="1"/>
</dbReference>
<comment type="similarity">
    <text evidence="1">Belongs to the CoA-transferase III family.</text>
</comment>
<gene>
    <name evidence="3" type="ORF">CCMP2556_LOCUS27237</name>
</gene>
<dbReference type="InterPro" id="IPR050483">
    <property type="entry name" value="CoA-transferase_III_domain"/>
</dbReference>
<dbReference type="Pfam" id="PF02515">
    <property type="entry name" value="CoA_transf_3"/>
    <property type="match status" value="1"/>
</dbReference>
<dbReference type="EMBL" id="CAXAMN010019557">
    <property type="protein sequence ID" value="CAK9054500.1"/>
    <property type="molecule type" value="Genomic_DNA"/>
</dbReference>
<evidence type="ECO:0000256" key="2">
    <source>
        <dbReference type="ARBA" id="ARBA00022679"/>
    </source>
</evidence>
<reference evidence="3 4" key="1">
    <citation type="submission" date="2024-02" db="EMBL/GenBank/DDBJ databases">
        <authorList>
            <person name="Chen Y."/>
            <person name="Shah S."/>
            <person name="Dougan E. K."/>
            <person name="Thang M."/>
            <person name="Chan C."/>
        </authorList>
    </citation>
    <scope>NUCLEOTIDE SEQUENCE [LARGE SCALE GENOMIC DNA]</scope>
</reference>
<keyword evidence="2" id="KW-0808">Transferase</keyword>